<dbReference type="Pfam" id="PF13305">
    <property type="entry name" value="TetR_C_33"/>
    <property type="match status" value="1"/>
</dbReference>
<dbReference type="InterPro" id="IPR036271">
    <property type="entry name" value="Tet_transcr_reg_TetR-rel_C_sf"/>
</dbReference>
<evidence type="ECO:0000313" key="7">
    <source>
        <dbReference type="Proteomes" id="UP001595960"/>
    </source>
</evidence>
<dbReference type="SUPFAM" id="SSF48498">
    <property type="entry name" value="Tetracyclin repressor-like, C-terminal domain"/>
    <property type="match status" value="1"/>
</dbReference>
<evidence type="ECO:0000256" key="4">
    <source>
        <dbReference type="PROSITE-ProRule" id="PRU00335"/>
    </source>
</evidence>
<organism evidence="6 7">
    <name type="scientific">Agromyces aurantiacus</name>
    <dbReference type="NCBI Taxonomy" id="165814"/>
    <lineage>
        <taxon>Bacteria</taxon>
        <taxon>Bacillati</taxon>
        <taxon>Actinomycetota</taxon>
        <taxon>Actinomycetes</taxon>
        <taxon>Micrococcales</taxon>
        <taxon>Microbacteriaceae</taxon>
        <taxon>Agromyces</taxon>
    </lineage>
</organism>
<dbReference type="PANTHER" id="PTHR30055">
    <property type="entry name" value="HTH-TYPE TRANSCRIPTIONAL REGULATOR RUTR"/>
    <property type="match status" value="1"/>
</dbReference>
<keyword evidence="7" id="KW-1185">Reference proteome</keyword>
<evidence type="ECO:0000256" key="2">
    <source>
        <dbReference type="ARBA" id="ARBA00023125"/>
    </source>
</evidence>
<dbReference type="PANTHER" id="PTHR30055:SF239">
    <property type="entry name" value="TRANSCRIPTIONAL REGULATORY PROTEIN"/>
    <property type="match status" value="1"/>
</dbReference>
<dbReference type="RefSeq" id="WP_204395841.1">
    <property type="nucleotide sequence ID" value="NZ_JAFBBW010000001.1"/>
</dbReference>
<dbReference type="EMBL" id="JBHSJC010000001">
    <property type="protein sequence ID" value="MFC4827780.1"/>
    <property type="molecule type" value="Genomic_DNA"/>
</dbReference>
<gene>
    <name evidence="6" type="ORF">ACFPER_03200</name>
</gene>
<sequence length="201" mass="20782">MALPGETRRPRSARGEGEHLRTALLEAAESLLVEPRSAPPLSLREVARLAGVSPSAVYLHFASAQELIAAVVQLQSRRLVAAVLGLEAADGGAVPSVSLADIATGYVEWGLANPGAYQLLFESADRLGNPVGPSEPGWIVIDAAVAALRQAHGSSEADATTTAMRAWAALHGIVSLRIHKGDALWPTSARADALAVAASMG</sequence>
<name>A0ABV9R609_9MICO</name>
<protein>
    <submittedName>
        <fullName evidence="6">TetR/AcrR family transcriptional regulator</fullName>
    </submittedName>
</protein>
<dbReference type="InterPro" id="IPR001647">
    <property type="entry name" value="HTH_TetR"/>
</dbReference>
<keyword evidence="2 4" id="KW-0238">DNA-binding</keyword>
<reference evidence="7" key="1">
    <citation type="journal article" date="2019" name="Int. J. Syst. Evol. Microbiol.">
        <title>The Global Catalogue of Microorganisms (GCM) 10K type strain sequencing project: providing services to taxonomists for standard genome sequencing and annotation.</title>
        <authorList>
            <consortium name="The Broad Institute Genomics Platform"/>
            <consortium name="The Broad Institute Genome Sequencing Center for Infectious Disease"/>
            <person name="Wu L."/>
            <person name="Ma J."/>
        </authorList>
    </citation>
    <scope>NUCLEOTIDE SEQUENCE [LARGE SCALE GENOMIC DNA]</scope>
    <source>
        <strain evidence="7">CGMCC 1.12192</strain>
    </source>
</reference>
<feature type="DNA-binding region" description="H-T-H motif" evidence="4">
    <location>
        <begin position="42"/>
        <end position="61"/>
    </location>
</feature>
<evidence type="ECO:0000313" key="6">
    <source>
        <dbReference type="EMBL" id="MFC4827780.1"/>
    </source>
</evidence>
<dbReference type="Pfam" id="PF00440">
    <property type="entry name" value="TetR_N"/>
    <property type="match status" value="1"/>
</dbReference>
<dbReference type="PROSITE" id="PS50977">
    <property type="entry name" value="HTH_TETR_2"/>
    <property type="match status" value="1"/>
</dbReference>
<evidence type="ECO:0000256" key="3">
    <source>
        <dbReference type="ARBA" id="ARBA00023163"/>
    </source>
</evidence>
<dbReference type="Proteomes" id="UP001595960">
    <property type="component" value="Unassembled WGS sequence"/>
</dbReference>
<comment type="caution">
    <text evidence="6">The sequence shown here is derived from an EMBL/GenBank/DDBJ whole genome shotgun (WGS) entry which is preliminary data.</text>
</comment>
<accession>A0ABV9R609</accession>
<keyword evidence="3" id="KW-0804">Transcription</keyword>
<feature type="domain" description="HTH tetR-type" evidence="5">
    <location>
        <begin position="18"/>
        <end position="79"/>
    </location>
</feature>
<dbReference type="Gene3D" id="1.10.357.10">
    <property type="entry name" value="Tetracycline Repressor, domain 2"/>
    <property type="match status" value="1"/>
</dbReference>
<evidence type="ECO:0000259" key="5">
    <source>
        <dbReference type="PROSITE" id="PS50977"/>
    </source>
</evidence>
<dbReference type="InterPro" id="IPR025996">
    <property type="entry name" value="MT1864/Rv1816-like_C"/>
</dbReference>
<dbReference type="SUPFAM" id="SSF46689">
    <property type="entry name" value="Homeodomain-like"/>
    <property type="match status" value="1"/>
</dbReference>
<dbReference type="InterPro" id="IPR009057">
    <property type="entry name" value="Homeodomain-like_sf"/>
</dbReference>
<proteinExistence type="predicted"/>
<dbReference type="InterPro" id="IPR050109">
    <property type="entry name" value="HTH-type_TetR-like_transc_reg"/>
</dbReference>
<evidence type="ECO:0000256" key="1">
    <source>
        <dbReference type="ARBA" id="ARBA00023015"/>
    </source>
</evidence>
<keyword evidence="1" id="KW-0805">Transcription regulation</keyword>